<feature type="transmembrane region" description="Helical" evidence="10">
    <location>
        <begin position="125"/>
        <end position="143"/>
    </location>
</feature>
<feature type="binding site" evidence="8">
    <location>
        <position position="389"/>
    </location>
    <ligand>
        <name>Na(+)</name>
        <dbReference type="ChEBI" id="CHEBI:29101"/>
        <label>1</label>
    </ligand>
</feature>
<feature type="compositionally biased region" description="Polar residues" evidence="9">
    <location>
        <begin position="712"/>
        <end position="730"/>
    </location>
</feature>
<dbReference type="InterPro" id="IPR000175">
    <property type="entry name" value="Na/ntran_symport"/>
</dbReference>
<proteinExistence type="inferred from homology"/>
<evidence type="ECO:0000256" key="3">
    <source>
        <dbReference type="ARBA" id="ARBA00022448"/>
    </source>
</evidence>
<feature type="transmembrane region" description="Helical" evidence="10">
    <location>
        <begin position="442"/>
        <end position="461"/>
    </location>
</feature>
<keyword evidence="4 10" id="KW-0812">Transmembrane</keyword>
<feature type="transmembrane region" description="Helical" evidence="10">
    <location>
        <begin position="578"/>
        <end position="597"/>
    </location>
</feature>
<evidence type="ECO:0000256" key="4">
    <source>
        <dbReference type="ARBA" id="ARBA00022692"/>
    </source>
</evidence>
<feature type="region of interest" description="Disordered" evidence="9">
    <location>
        <begin position="712"/>
        <end position="749"/>
    </location>
</feature>
<keyword evidence="8" id="KW-0479">Metal-binding</keyword>
<dbReference type="PANTHER" id="PTHR11616">
    <property type="entry name" value="SODIUM/CHLORIDE DEPENDENT TRANSPORTER"/>
    <property type="match status" value="1"/>
</dbReference>
<dbReference type="GO" id="GO:0046872">
    <property type="term" value="F:metal ion binding"/>
    <property type="evidence" value="ECO:0007669"/>
    <property type="project" value="UniProtKB-KW"/>
</dbReference>
<name>A0A7G3AYJ8_LUTLO</name>
<accession>A0A7G3AYJ8</accession>
<dbReference type="Pfam" id="PF00209">
    <property type="entry name" value="SNF"/>
    <property type="match status" value="1"/>
</dbReference>
<dbReference type="VEuPathDB" id="VectorBase:LLONM1_007297"/>
<comment type="similarity">
    <text evidence="2">Belongs to the sodium:neurotransmitter symporter (SNF) (TC 2.A.22) family.</text>
</comment>
<feature type="transmembrane region" description="Helical" evidence="10">
    <location>
        <begin position="502"/>
        <end position="522"/>
    </location>
</feature>
<evidence type="ECO:0000313" key="11">
    <source>
        <dbReference type="EMBL" id="MBC1177294.1"/>
    </source>
</evidence>
<evidence type="ECO:0000256" key="1">
    <source>
        <dbReference type="ARBA" id="ARBA00004141"/>
    </source>
</evidence>
<dbReference type="GO" id="GO:0005886">
    <property type="term" value="C:plasma membrane"/>
    <property type="evidence" value="ECO:0007669"/>
    <property type="project" value="TreeGrafter"/>
</dbReference>
<keyword evidence="6 10" id="KW-1133">Transmembrane helix</keyword>
<dbReference type="PROSITE" id="PS50267">
    <property type="entry name" value="NA_NEUROTRAN_SYMP_3"/>
    <property type="match status" value="1"/>
</dbReference>
<feature type="compositionally biased region" description="Polar residues" evidence="9">
    <location>
        <begin position="669"/>
        <end position="687"/>
    </location>
</feature>
<sequence>MKWRRKKEQEELKEPVYGNNSMPFLGNENLTFHRFSDGTVSVSGHQFSTADGKRPSVSSHQSDFVQPIWTTDTFSSAVGTNIEFQYVTPSEHSKNLHENNTSTAKLMDTTAEDDDQSTKQSKCSIFRSIVLCLCLNLTYANVIRFPRELQRHGSAFLVPYFSLLFIIGLPIVLLEVSLGQFLGQGSAHTWRASPVFKGASFVGRIASWLSTIWTSLHATVAFLYIGMLIFKSVPFNYCANLKRLDDGYTAVGKSGQECLKLTFLVPVWENTLYFGLLTMALIVFWIVSMVCTHSSRVVRRTIFTMGLIAFVILMLQTGWEISRSVTKENLPPMWPFDEMLLTESTVWFSALVQMILSTNIGFGIIPVMTGKFLYKRDAVKTTFAYICFNILITMIAVTFFAFQFHNEFTGTSPLFPELAALTAIYDRAQVEEDPTLARVVPGISYLVVMIVAGISIVIHIYTASRILRKHPNYTLAFAAVIASIVALIAPEFAAARLLDTRFVGAFIVCALIVDILAIMWIYGAKNIYTDLEFSIGRPIVKIWVILWVLTPIFLAGILTWWAIIYIPSELLIEYMPRWLPIVVSFGIIVIVACVEVSKQVDYNFISMIRGATKPSKDWGPADPLVRHAWKQWTSKCEDTGERDFTLRRRGTKDYTNSIKRGQYPHSKYNGHTRNTSTPGSSSPNYSGSVFGDSAIEEDISVDKFHNFRQSTLGTFQQNDQSSSPRTSEMSNGAPRSELNPRSELPMRSSLYTTARVRDDNNYASRIEILPQDRPNYKISLVRNPMARAQDVPNPGFPQRTPYHDNYDHFVGGYDKNDHICWRKYSGNSEEYSTEL</sequence>
<dbReference type="EMBL" id="GITU01008591">
    <property type="protein sequence ID" value="MBC1177294.1"/>
    <property type="molecule type" value="Transcribed_RNA"/>
</dbReference>
<evidence type="ECO:0000256" key="10">
    <source>
        <dbReference type="SAM" id="Phobius"/>
    </source>
</evidence>
<dbReference type="SUPFAM" id="SSF161070">
    <property type="entry name" value="SNF-like"/>
    <property type="match status" value="1"/>
</dbReference>
<feature type="binding site" evidence="8">
    <location>
        <position position="455"/>
    </location>
    <ligand>
        <name>Na(+)</name>
        <dbReference type="ChEBI" id="CHEBI:29101"/>
        <label>1</label>
    </ligand>
</feature>
<evidence type="ECO:0000256" key="8">
    <source>
        <dbReference type="PIRSR" id="PIRSR600175-1"/>
    </source>
</evidence>
<evidence type="ECO:0000256" key="9">
    <source>
        <dbReference type="SAM" id="MobiDB-lite"/>
    </source>
</evidence>
<reference evidence="11" key="1">
    <citation type="journal article" date="2020" name="BMC">
        <title>Leishmania infection induces a limited differential gene expression in the sand fly midgut.</title>
        <authorList>
            <person name="Coutinho-Abreu I.V."/>
            <person name="Serafim T.D."/>
            <person name="Meneses C."/>
            <person name="Kamhawi S."/>
            <person name="Oliveira F."/>
            <person name="Valenzuela J.G."/>
        </authorList>
    </citation>
    <scope>NUCLEOTIDE SEQUENCE</scope>
    <source>
        <strain evidence="11">Jacobina</strain>
        <tissue evidence="11">Midgut</tissue>
    </source>
</reference>
<keyword evidence="7 10" id="KW-0472">Membrane</keyword>
<feature type="transmembrane region" description="Helical" evidence="10">
    <location>
        <begin position="382"/>
        <end position="404"/>
    </location>
</feature>
<dbReference type="PANTHER" id="PTHR11616:SF240">
    <property type="entry name" value="BLOATED TUBULES, ISOFORM B-RELATED"/>
    <property type="match status" value="1"/>
</dbReference>
<dbReference type="PRINTS" id="PR00176">
    <property type="entry name" value="NANEUSMPORT"/>
</dbReference>
<protein>
    <submittedName>
        <fullName evidence="11">Putative sodium-neurotransmitter symporter</fullName>
    </submittedName>
</protein>
<feature type="transmembrane region" description="Helical" evidence="10">
    <location>
        <begin position="205"/>
        <end position="230"/>
    </location>
</feature>
<feature type="transmembrane region" description="Helical" evidence="10">
    <location>
        <begin position="542"/>
        <end position="566"/>
    </location>
</feature>
<keyword evidence="8" id="KW-0915">Sodium</keyword>
<dbReference type="AlphaFoldDB" id="A0A7G3AYJ8"/>
<feature type="transmembrane region" description="Helical" evidence="10">
    <location>
        <begin position="346"/>
        <end position="370"/>
    </location>
</feature>
<feature type="binding site" evidence="8">
    <location>
        <position position="357"/>
    </location>
    <ligand>
        <name>Na(+)</name>
        <dbReference type="ChEBI" id="CHEBI:29101"/>
        <label>1</label>
    </ligand>
</feature>
<keyword evidence="5" id="KW-0769">Symport</keyword>
<feature type="transmembrane region" description="Helical" evidence="10">
    <location>
        <begin position="473"/>
        <end position="490"/>
    </location>
</feature>
<feature type="binding site" evidence="8">
    <location>
        <position position="141"/>
    </location>
    <ligand>
        <name>Na(+)</name>
        <dbReference type="ChEBI" id="CHEBI:29101"/>
        <label>1</label>
    </ligand>
</feature>
<evidence type="ECO:0000256" key="7">
    <source>
        <dbReference type="ARBA" id="ARBA00023136"/>
    </source>
</evidence>
<comment type="subcellular location">
    <subcellularLocation>
        <location evidence="1">Membrane</location>
        <topology evidence="1">Multi-pass membrane protein</topology>
    </subcellularLocation>
</comment>
<feature type="transmembrane region" description="Helical" evidence="10">
    <location>
        <begin position="271"/>
        <end position="290"/>
    </location>
</feature>
<dbReference type="GO" id="GO:0015375">
    <property type="term" value="F:glycine:sodium symporter activity"/>
    <property type="evidence" value="ECO:0007669"/>
    <property type="project" value="TreeGrafter"/>
</dbReference>
<feature type="region of interest" description="Disordered" evidence="9">
    <location>
        <begin position="655"/>
        <end position="690"/>
    </location>
</feature>
<evidence type="ECO:0000256" key="2">
    <source>
        <dbReference type="ARBA" id="ARBA00006459"/>
    </source>
</evidence>
<feature type="transmembrane region" description="Helical" evidence="10">
    <location>
        <begin position="155"/>
        <end position="174"/>
    </location>
</feature>
<feature type="transmembrane region" description="Helical" evidence="10">
    <location>
        <begin position="302"/>
        <end position="319"/>
    </location>
</feature>
<evidence type="ECO:0000256" key="6">
    <source>
        <dbReference type="ARBA" id="ARBA00022989"/>
    </source>
</evidence>
<organism evidence="11">
    <name type="scientific">Lutzomyia longipalpis</name>
    <name type="common">Sand fly</name>
    <dbReference type="NCBI Taxonomy" id="7200"/>
    <lineage>
        <taxon>Eukaryota</taxon>
        <taxon>Metazoa</taxon>
        <taxon>Ecdysozoa</taxon>
        <taxon>Arthropoda</taxon>
        <taxon>Hexapoda</taxon>
        <taxon>Insecta</taxon>
        <taxon>Pterygota</taxon>
        <taxon>Neoptera</taxon>
        <taxon>Endopterygota</taxon>
        <taxon>Diptera</taxon>
        <taxon>Nematocera</taxon>
        <taxon>Psychodoidea</taxon>
        <taxon>Psychodidae</taxon>
        <taxon>Lutzomyia</taxon>
        <taxon>Lutzomyia</taxon>
    </lineage>
</organism>
<evidence type="ECO:0000256" key="5">
    <source>
        <dbReference type="ARBA" id="ARBA00022847"/>
    </source>
</evidence>
<dbReference type="InterPro" id="IPR037272">
    <property type="entry name" value="SNS_sf"/>
</dbReference>
<keyword evidence="3" id="KW-0813">Transport</keyword>